<dbReference type="Gene3D" id="2.120.10.30">
    <property type="entry name" value="TolB, C-terminal domain"/>
    <property type="match status" value="1"/>
</dbReference>
<dbReference type="PRINTS" id="PR01790">
    <property type="entry name" value="SMP30FAMILY"/>
</dbReference>
<dbReference type="SUPFAM" id="SSF63829">
    <property type="entry name" value="Calcium-dependent phosphotriesterase"/>
    <property type="match status" value="1"/>
</dbReference>
<dbReference type="EMBL" id="LQZT01000023">
    <property type="protein sequence ID" value="OCW57129.1"/>
    <property type="molecule type" value="Genomic_DNA"/>
</dbReference>
<dbReference type="InterPro" id="IPR011042">
    <property type="entry name" value="6-blade_b-propeller_TolB-like"/>
</dbReference>
<name>A0A1C1YUD4_9HYPH</name>
<dbReference type="PANTHER" id="PTHR10907:SF47">
    <property type="entry name" value="REGUCALCIN"/>
    <property type="match status" value="1"/>
</dbReference>
<feature type="domain" description="SMP-30/Gluconolactonase/LRE-like region" evidence="4">
    <location>
        <begin position="20"/>
        <end position="261"/>
    </location>
</feature>
<organism evidence="5 6">
    <name type="scientific">Hoeflea olei</name>
    <dbReference type="NCBI Taxonomy" id="1480615"/>
    <lineage>
        <taxon>Bacteria</taxon>
        <taxon>Pseudomonadati</taxon>
        <taxon>Pseudomonadota</taxon>
        <taxon>Alphaproteobacteria</taxon>
        <taxon>Hyphomicrobiales</taxon>
        <taxon>Rhizobiaceae</taxon>
        <taxon>Hoeflea</taxon>
    </lineage>
</organism>
<feature type="binding site" evidence="3">
    <location>
        <position position="22"/>
    </location>
    <ligand>
        <name>a divalent metal cation</name>
        <dbReference type="ChEBI" id="CHEBI:60240"/>
    </ligand>
</feature>
<evidence type="ECO:0000259" key="4">
    <source>
        <dbReference type="Pfam" id="PF08450"/>
    </source>
</evidence>
<feature type="active site" description="Proton donor/acceptor" evidence="2">
    <location>
        <position position="202"/>
    </location>
</feature>
<dbReference type="GO" id="GO:0019853">
    <property type="term" value="P:L-ascorbic acid biosynthetic process"/>
    <property type="evidence" value="ECO:0007669"/>
    <property type="project" value="TreeGrafter"/>
</dbReference>
<dbReference type="GO" id="GO:0005509">
    <property type="term" value="F:calcium ion binding"/>
    <property type="evidence" value="ECO:0007669"/>
    <property type="project" value="TreeGrafter"/>
</dbReference>
<dbReference type="STRING" id="1480615.AWJ14_08295"/>
<feature type="binding site" evidence="3">
    <location>
        <position position="107"/>
    </location>
    <ligand>
        <name>substrate</name>
    </ligand>
</feature>
<dbReference type="Proteomes" id="UP000094795">
    <property type="component" value="Unassembled WGS sequence"/>
</dbReference>
<evidence type="ECO:0000313" key="6">
    <source>
        <dbReference type="Proteomes" id="UP000094795"/>
    </source>
</evidence>
<dbReference type="AlphaFoldDB" id="A0A1C1YUD4"/>
<dbReference type="OrthoDB" id="2633250at2"/>
<evidence type="ECO:0000313" key="5">
    <source>
        <dbReference type="EMBL" id="OCW57129.1"/>
    </source>
</evidence>
<sequence length="295" mass="31082">MTVTPIAFSGSKLAAPACTLGEGPTYDPATDTAWWFDILGRKLIEYPLETGAARVHALPVMASVLARVDSGRQVIATETGLHLRDTASGRLELITPIEAGTAATRSNDGRVHPCGALWIGTMGKKAETGAGTIYHVARGKVTVLYPGLTIPNAICFSPDGSVAYFADTGSNRMMRVEIDPATALPRGEAALFLEHRGEGGLDGAVCDAAGTIWNARWGAGSIDAYSPEGRHQASLKVPATRSSCPAFVGKAADRLMVTTAQEGMSAEDLANDPDAGSTFLLDHPVKGRFEPEYRL</sequence>
<evidence type="ECO:0000256" key="1">
    <source>
        <dbReference type="ARBA" id="ARBA00008853"/>
    </source>
</evidence>
<keyword evidence="6" id="KW-1185">Reference proteome</keyword>
<gene>
    <name evidence="5" type="ORF">AWJ14_08295</name>
</gene>
<proteinExistence type="inferred from homology"/>
<evidence type="ECO:0000256" key="3">
    <source>
        <dbReference type="PIRSR" id="PIRSR605511-2"/>
    </source>
</evidence>
<dbReference type="PANTHER" id="PTHR10907">
    <property type="entry name" value="REGUCALCIN"/>
    <property type="match status" value="1"/>
</dbReference>
<feature type="binding site" evidence="3">
    <location>
        <position position="202"/>
    </location>
    <ligand>
        <name>a divalent metal cation</name>
        <dbReference type="ChEBI" id="CHEBI:60240"/>
    </ligand>
</feature>
<dbReference type="Pfam" id="PF08450">
    <property type="entry name" value="SGL"/>
    <property type="match status" value="1"/>
</dbReference>
<dbReference type="GO" id="GO:0004341">
    <property type="term" value="F:gluconolactonase activity"/>
    <property type="evidence" value="ECO:0007669"/>
    <property type="project" value="TreeGrafter"/>
</dbReference>
<comment type="cofactor">
    <cofactor evidence="3">
        <name>Zn(2+)</name>
        <dbReference type="ChEBI" id="CHEBI:29105"/>
    </cofactor>
    <text evidence="3">Binds 1 divalent metal cation per subunit.</text>
</comment>
<comment type="similarity">
    <text evidence="1">Belongs to the SMP-30/CGR1 family.</text>
</comment>
<accession>A0A1C1YUD4</accession>
<dbReference type="InterPro" id="IPR005511">
    <property type="entry name" value="SMP-30"/>
</dbReference>
<keyword evidence="3" id="KW-0862">Zinc</keyword>
<reference evidence="5 6" key="1">
    <citation type="submission" date="2015-12" db="EMBL/GenBank/DDBJ databases">
        <authorList>
            <person name="Shamseldin A."/>
            <person name="Moawad H."/>
            <person name="Abd El-Rahim W.M."/>
            <person name="Sadowsky M.J."/>
        </authorList>
    </citation>
    <scope>NUCLEOTIDE SEQUENCE [LARGE SCALE GENOMIC DNA]</scope>
    <source>
        <strain evidence="5 6">JC234</strain>
    </source>
</reference>
<feature type="binding site" evidence="3">
    <location>
        <position position="105"/>
    </location>
    <ligand>
        <name>substrate</name>
    </ligand>
</feature>
<feature type="binding site" evidence="3">
    <location>
        <position position="152"/>
    </location>
    <ligand>
        <name>a divalent metal cation</name>
        <dbReference type="ChEBI" id="CHEBI:60240"/>
    </ligand>
</feature>
<evidence type="ECO:0000256" key="2">
    <source>
        <dbReference type="PIRSR" id="PIRSR605511-1"/>
    </source>
</evidence>
<keyword evidence="3" id="KW-0479">Metal-binding</keyword>
<comment type="caution">
    <text evidence="5">The sequence shown here is derived from an EMBL/GenBank/DDBJ whole genome shotgun (WGS) entry which is preliminary data.</text>
</comment>
<protein>
    <submittedName>
        <fullName evidence="5">Gluconolaconase</fullName>
    </submittedName>
</protein>
<dbReference type="InterPro" id="IPR013658">
    <property type="entry name" value="SGL"/>
</dbReference>
<dbReference type="RefSeq" id="WP_066180483.1">
    <property type="nucleotide sequence ID" value="NZ_LQZT01000023.1"/>
</dbReference>